<accession>A0A6V7TP28</accession>
<organism evidence="1 2">
    <name type="scientific">Meloidogyne enterolobii</name>
    <name type="common">Root-knot nematode worm</name>
    <name type="synonym">Meloidogyne mayaguensis</name>
    <dbReference type="NCBI Taxonomy" id="390850"/>
    <lineage>
        <taxon>Eukaryota</taxon>
        <taxon>Metazoa</taxon>
        <taxon>Ecdysozoa</taxon>
        <taxon>Nematoda</taxon>
        <taxon>Chromadorea</taxon>
        <taxon>Rhabditida</taxon>
        <taxon>Tylenchina</taxon>
        <taxon>Tylenchomorpha</taxon>
        <taxon>Tylenchoidea</taxon>
        <taxon>Meloidogynidae</taxon>
        <taxon>Meloidogyninae</taxon>
        <taxon>Meloidogyne</taxon>
    </lineage>
</organism>
<protein>
    <submittedName>
        <fullName evidence="1">Uncharacterized protein</fullName>
    </submittedName>
</protein>
<dbReference type="Proteomes" id="UP000580250">
    <property type="component" value="Unassembled WGS sequence"/>
</dbReference>
<gene>
    <name evidence="1" type="ORF">MENT_LOCUS1262</name>
</gene>
<reference evidence="1 2" key="1">
    <citation type="submission" date="2020-08" db="EMBL/GenBank/DDBJ databases">
        <authorList>
            <person name="Koutsovoulos G."/>
            <person name="Danchin GJ E."/>
        </authorList>
    </citation>
    <scope>NUCLEOTIDE SEQUENCE [LARGE SCALE GENOMIC DNA]</scope>
</reference>
<evidence type="ECO:0000313" key="1">
    <source>
        <dbReference type="EMBL" id="CAD2125831.1"/>
    </source>
</evidence>
<name>A0A6V7TP28_MELEN</name>
<dbReference type="AlphaFoldDB" id="A0A6V7TP28"/>
<proteinExistence type="predicted"/>
<dbReference type="OrthoDB" id="6773174at2759"/>
<dbReference type="EMBL" id="CAJEWN010000004">
    <property type="protein sequence ID" value="CAD2125831.1"/>
    <property type="molecule type" value="Genomic_DNA"/>
</dbReference>
<sequence length="145" mass="16882">MGSLYFGVVTREVTDVKAEQFLLADSGEGDEQRILIFGRESFQDWSHLIEELYVDGTFLICPVLFYQFFVVLARRNDYVLPIFYCLLPNKNENTYARTFGMIRRIFPNLNPDSISVDFELAIHNAIRTIFLNLIFVDVSFTYSLI</sequence>
<comment type="caution">
    <text evidence="1">The sequence shown here is derived from an EMBL/GenBank/DDBJ whole genome shotgun (WGS) entry which is preliminary data.</text>
</comment>
<evidence type="ECO:0000313" key="2">
    <source>
        <dbReference type="Proteomes" id="UP000580250"/>
    </source>
</evidence>